<dbReference type="InterPro" id="IPR042119">
    <property type="entry name" value="QueA_dom2"/>
</dbReference>
<comment type="function">
    <text evidence="5">Transfers and isomerizes the ribose moiety from AdoMet to the 7-aminomethyl group of 7-deazaguanine (preQ1-tRNA) to give epoxyqueuosine (oQ-tRNA).</text>
</comment>
<reference evidence="6 7" key="1">
    <citation type="journal article" date="2015" name="Microbiome">
        <title>Genomic resolution of linkages in carbon, nitrogen, and sulfur cycling among widespread estuary sediment bacteria.</title>
        <authorList>
            <person name="Baker B.J."/>
            <person name="Lazar C.S."/>
            <person name="Teske A.P."/>
            <person name="Dick G.J."/>
        </authorList>
    </citation>
    <scope>NUCLEOTIDE SEQUENCE [LARGE SCALE GENOMIC DNA]</scope>
    <source>
        <strain evidence="6">DG_26</strain>
    </source>
</reference>
<evidence type="ECO:0000313" key="6">
    <source>
        <dbReference type="EMBL" id="KPJ51054.1"/>
    </source>
</evidence>
<organism evidence="6 7">
    <name type="scientific">candidate division TA06 bacterium DG_26</name>
    <dbReference type="NCBI Taxonomy" id="1703771"/>
    <lineage>
        <taxon>Bacteria</taxon>
        <taxon>Bacteria division TA06</taxon>
    </lineage>
</organism>
<comment type="subcellular location">
    <subcellularLocation>
        <location evidence="5">Cytoplasm</location>
    </subcellularLocation>
</comment>
<evidence type="ECO:0000313" key="7">
    <source>
        <dbReference type="Proteomes" id="UP000051124"/>
    </source>
</evidence>
<evidence type="ECO:0000256" key="2">
    <source>
        <dbReference type="ARBA" id="ARBA00022679"/>
    </source>
</evidence>
<protein>
    <recommendedName>
        <fullName evidence="5">S-adenosylmethionine:tRNA ribosyltransferase-isomerase</fullName>
        <ecNumber evidence="5">2.4.99.17</ecNumber>
    </recommendedName>
    <alternativeName>
        <fullName evidence="5">Queuosine biosynthesis protein QueA</fullName>
    </alternativeName>
</protein>
<dbReference type="EC" id="2.4.99.17" evidence="5"/>
<dbReference type="PANTHER" id="PTHR30307">
    <property type="entry name" value="S-ADENOSYLMETHIONINE:TRNA RIBOSYLTRANSFERASE-ISOMERASE"/>
    <property type="match status" value="1"/>
</dbReference>
<comment type="similarity">
    <text evidence="5">Belongs to the QueA family.</text>
</comment>
<dbReference type="NCBIfam" id="NF001140">
    <property type="entry name" value="PRK00147.1"/>
    <property type="match status" value="1"/>
</dbReference>
<dbReference type="SUPFAM" id="SSF111337">
    <property type="entry name" value="QueA-like"/>
    <property type="match status" value="1"/>
</dbReference>
<evidence type="ECO:0000256" key="1">
    <source>
        <dbReference type="ARBA" id="ARBA00022490"/>
    </source>
</evidence>
<dbReference type="Gene3D" id="2.40.10.240">
    <property type="entry name" value="QueA-like"/>
    <property type="match status" value="1"/>
</dbReference>
<evidence type="ECO:0000256" key="5">
    <source>
        <dbReference type="HAMAP-Rule" id="MF_00113"/>
    </source>
</evidence>
<keyword evidence="1 5" id="KW-0963">Cytoplasm</keyword>
<dbReference type="InterPro" id="IPR042118">
    <property type="entry name" value="QueA_dom1"/>
</dbReference>
<dbReference type="Gene3D" id="3.40.1780.10">
    <property type="entry name" value="QueA-like"/>
    <property type="match status" value="1"/>
</dbReference>
<dbReference type="PANTHER" id="PTHR30307:SF0">
    <property type="entry name" value="S-ADENOSYLMETHIONINE:TRNA RIBOSYLTRANSFERASE-ISOMERASE"/>
    <property type="match status" value="1"/>
</dbReference>
<dbReference type="InterPro" id="IPR036100">
    <property type="entry name" value="QueA_sf"/>
</dbReference>
<dbReference type="HAMAP" id="MF_00113">
    <property type="entry name" value="QueA"/>
    <property type="match status" value="1"/>
</dbReference>
<dbReference type="PATRIC" id="fig|1703771.3.peg.1622"/>
<proteinExistence type="inferred from homology"/>
<keyword evidence="3 5" id="KW-0949">S-adenosyl-L-methionine</keyword>
<dbReference type="AlphaFoldDB" id="A0A0S7WLJ0"/>
<name>A0A0S7WLJ0_UNCT6</name>
<dbReference type="Pfam" id="PF02547">
    <property type="entry name" value="Queuosine_synth"/>
    <property type="match status" value="1"/>
</dbReference>
<accession>A0A0S7WLJ0</accession>
<comment type="pathway">
    <text evidence="5">tRNA modification; tRNA-queuosine biosynthesis.</text>
</comment>
<keyword evidence="4 5" id="KW-0671">Queuosine biosynthesis</keyword>
<dbReference type="Proteomes" id="UP000051124">
    <property type="component" value="Unassembled WGS sequence"/>
</dbReference>
<gene>
    <name evidence="5" type="primary">queA</name>
    <name evidence="6" type="ORF">AMJ40_01140</name>
</gene>
<evidence type="ECO:0000256" key="4">
    <source>
        <dbReference type="ARBA" id="ARBA00022785"/>
    </source>
</evidence>
<dbReference type="UniPathway" id="UPA00392"/>
<dbReference type="NCBIfam" id="TIGR00113">
    <property type="entry name" value="queA"/>
    <property type="match status" value="1"/>
</dbReference>
<comment type="catalytic activity">
    <reaction evidence="5">
        <text>7-aminomethyl-7-carbaguanosine(34) in tRNA + S-adenosyl-L-methionine = epoxyqueuosine(34) in tRNA + adenine + L-methionine + 2 H(+)</text>
        <dbReference type="Rhea" id="RHEA:32155"/>
        <dbReference type="Rhea" id="RHEA-COMP:10342"/>
        <dbReference type="Rhea" id="RHEA-COMP:18582"/>
        <dbReference type="ChEBI" id="CHEBI:15378"/>
        <dbReference type="ChEBI" id="CHEBI:16708"/>
        <dbReference type="ChEBI" id="CHEBI:57844"/>
        <dbReference type="ChEBI" id="CHEBI:59789"/>
        <dbReference type="ChEBI" id="CHEBI:82833"/>
        <dbReference type="ChEBI" id="CHEBI:194443"/>
        <dbReference type="EC" id="2.4.99.17"/>
    </reaction>
</comment>
<comment type="caution">
    <text evidence="6">The sequence shown here is derived from an EMBL/GenBank/DDBJ whole genome shotgun (WGS) entry which is preliminary data.</text>
</comment>
<comment type="subunit">
    <text evidence="5">Monomer.</text>
</comment>
<sequence length="339" mass="38458">MFRTSDYDFKLPANLIAQRPQLKRDECKMMVVHRKTKRVEHRVFKELPEYLEEGDVLVLNETKVLPARLFGKKVPGGGRVELLLLQEEQRNVWSCLIRKGKPGLNIVLEGGTSARVLDRTESGEFLVEFDCDGTLFDKLDSIGLPPLPPYIRREATEDDREYYQTVYAKKVGSVAAPTAGLHFTPSLLNDIREKGAYVIHLLLHIGRATFKPIKVKDVREHDMGAEYFELDYEAADRMNTQKELGKKIVGVGTSIVRLLETQGESGYLKPGKGWTEKFIYPPFEFKILDSMVTNFHLPKSTTLLLVSAFAGRDLVMKAYAEAVAEGYRFYSYGDAMLIV</sequence>
<dbReference type="EMBL" id="LIZT01000007">
    <property type="protein sequence ID" value="KPJ51054.1"/>
    <property type="molecule type" value="Genomic_DNA"/>
</dbReference>
<evidence type="ECO:0000256" key="3">
    <source>
        <dbReference type="ARBA" id="ARBA00022691"/>
    </source>
</evidence>
<dbReference type="InterPro" id="IPR003699">
    <property type="entry name" value="QueA"/>
</dbReference>
<dbReference type="FunFam" id="2.40.10.240:FF:000002">
    <property type="entry name" value="S-adenosylmethionine:tRNA ribosyltransferase-isomerase"/>
    <property type="match status" value="1"/>
</dbReference>
<keyword evidence="2 5" id="KW-0808">Transferase</keyword>
<dbReference type="GO" id="GO:0005737">
    <property type="term" value="C:cytoplasm"/>
    <property type="evidence" value="ECO:0007669"/>
    <property type="project" value="UniProtKB-SubCell"/>
</dbReference>
<dbReference type="GO" id="GO:0008616">
    <property type="term" value="P:tRNA queuosine(34) biosynthetic process"/>
    <property type="evidence" value="ECO:0007669"/>
    <property type="project" value="UniProtKB-UniRule"/>
</dbReference>
<dbReference type="GO" id="GO:0051075">
    <property type="term" value="F:S-adenosylmethionine:tRNA ribosyltransferase-isomerase activity"/>
    <property type="evidence" value="ECO:0007669"/>
    <property type="project" value="UniProtKB-EC"/>
</dbReference>